<comment type="caution">
    <text evidence="2">The sequence shown here is derived from an EMBL/GenBank/DDBJ whole genome shotgun (WGS) entry which is preliminary data.</text>
</comment>
<accession>A0A5B7FGG0</accession>
<dbReference type="AlphaFoldDB" id="A0A5B7FGG0"/>
<feature type="compositionally biased region" description="Basic residues" evidence="1">
    <location>
        <begin position="24"/>
        <end position="59"/>
    </location>
</feature>
<keyword evidence="3" id="KW-1185">Reference proteome</keyword>
<proteinExistence type="predicted"/>
<reference evidence="2 3" key="1">
    <citation type="submission" date="2019-05" db="EMBL/GenBank/DDBJ databases">
        <title>Another draft genome of Portunus trituberculatus and its Hox gene families provides insights of decapod evolution.</title>
        <authorList>
            <person name="Jeong J.-H."/>
            <person name="Song I."/>
            <person name="Kim S."/>
            <person name="Choi T."/>
            <person name="Kim D."/>
            <person name="Ryu S."/>
            <person name="Kim W."/>
        </authorList>
    </citation>
    <scope>NUCLEOTIDE SEQUENCE [LARGE SCALE GENOMIC DNA]</scope>
    <source>
        <tissue evidence="2">Muscle</tissue>
    </source>
</reference>
<protein>
    <submittedName>
        <fullName evidence="2">Uncharacterized protein</fullName>
    </submittedName>
</protein>
<feature type="region of interest" description="Disordered" evidence="1">
    <location>
        <begin position="19"/>
        <end position="65"/>
    </location>
</feature>
<name>A0A5B7FGG0_PORTR</name>
<dbReference type="Proteomes" id="UP000324222">
    <property type="component" value="Unassembled WGS sequence"/>
</dbReference>
<organism evidence="2 3">
    <name type="scientific">Portunus trituberculatus</name>
    <name type="common">Swimming crab</name>
    <name type="synonym">Neptunus trituberculatus</name>
    <dbReference type="NCBI Taxonomy" id="210409"/>
    <lineage>
        <taxon>Eukaryota</taxon>
        <taxon>Metazoa</taxon>
        <taxon>Ecdysozoa</taxon>
        <taxon>Arthropoda</taxon>
        <taxon>Crustacea</taxon>
        <taxon>Multicrustacea</taxon>
        <taxon>Malacostraca</taxon>
        <taxon>Eumalacostraca</taxon>
        <taxon>Eucarida</taxon>
        <taxon>Decapoda</taxon>
        <taxon>Pleocyemata</taxon>
        <taxon>Brachyura</taxon>
        <taxon>Eubrachyura</taxon>
        <taxon>Portunoidea</taxon>
        <taxon>Portunidae</taxon>
        <taxon>Portuninae</taxon>
        <taxon>Portunus</taxon>
    </lineage>
</organism>
<sequence>MSCFSRELHSIRITIFAKNGTQVRKSRRTTMTTRMKKKERMRKKRRERQKQRSNGRKRNAGQTMKQDFPANNMDIWVIRLISVTIVSLNDSSTGIPCGVRDLTADHIKLGRLGLASAASSKTKPSRLRVIRDSKQDLLAMGRMWRSLHRPNYA</sequence>
<evidence type="ECO:0000313" key="2">
    <source>
        <dbReference type="EMBL" id="MPC43554.1"/>
    </source>
</evidence>
<evidence type="ECO:0000256" key="1">
    <source>
        <dbReference type="SAM" id="MobiDB-lite"/>
    </source>
</evidence>
<gene>
    <name evidence="2" type="ORF">E2C01_037204</name>
</gene>
<evidence type="ECO:0000313" key="3">
    <source>
        <dbReference type="Proteomes" id="UP000324222"/>
    </source>
</evidence>
<dbReference type="EMBL" id="VSRR010005883">
    <property type="protein sequence ID" value="MPC43554.1"/>
    <property type="molecule type" value="Genomic_DNA"/>
</dbReference>